<dbReference type="Proteomes" id="UP000245980">
    <property type="component" value="Unassembled WGS sequence"/>
</dbReference>
<dbReference type="AlphaFoldDB" id="A0A855XBP7"/>
<comment type="caution">
    <text evidence="1">The sequence shown here is derived from an EMBL/GenBank/DDBJ whole genome shotgun (WGS) entry which is preliminary data.</text>
</comment>
<name>A0A855XBP7_LIMRT</name>
<evidence type="ECO:0000313" key="2">
    <source>
        <dbReference type="Proteomes" id="UP000245980"/>
    </source>
</evidence>
<reference evidence="1 2" key="1">
    <citation type="journal article" date="2018" name="Front. Microbiol.">
        <title>Comparative Genomics of the Herbivore Gut Symbiont Lactobacillus reuteri Reveals Genetic Diversity and Lifestyle Adaptation.</title>
        <authorList>
            <person name="Zhao J."/>
        </authorList>
    </citation>
    <scope>NUCLEOTIDE SEQUENCE [LARGE SCALE GENOMIC DNA]</scope>
    <source>
        <strain evidence="1 2">LR10</strain>
    </source>
</reference>
<protein>
    <submittedName>
        <fullName evidence="1">Uncharacterized protein</fullName>
    </submittedName>
</protein>
<organism evidence="1 2">
    <name type="scientific">Limosilactobacillus reuteri</name>
    <name type="common">Lactobacillus reuteri</name>
    <dbReference type="NCBI Taxonomy" id="1598"/>
    <lineage>
        <taxon>Bacteria</taxon>
        <taxon>Bacillati</taxon>
        <taxon>Bacillota</taxon>
        <taxon>Bacilli</taxon>
        <taxon>Lactobacillales</taxon>
        <taxon>Lactobacillaceae</taxon>
        <taxon>Limosilactobacillus</taxon>
    </lineage>
</organism>
<dbReference type="RefSeq" id="WP_109954683.1">
    <property type="nucleotide sequence ID" value="NZ_QGHP01000073.1"/>
</dbReference>
<evidence type="ECO:0000313" key="1">
    <source>
        <dbReference type="EMBL" id="PWT39574.1"/>
    </source>
</evidence>
<sequence length="141" mass="16478">MMKNKITEKQFIKKLRNFNKSQNDWLLVYNRNGNITSIIVLSCGYDSVQQILTIYPDWFVFNSGSFNRTIQNNVMKKLLKLQKQLAELEKGLKTQNKPLKLNGIDLNKAFEEATENPFDNNDAITRITPFTTKDKNPEVRY</sequence>
<accession>A0A855XBP7</accession>
<gene>
    <name evidence="1" type="ORF">DKZ22_10690</name>
</gene>
<dbReference type="EMBL" id="QGHT01000078">
    <property type="protein sequence ID" value="PWT39574.1"/>
    <property type="molecule type" value="Genomic_DNA"/>
</dbReference>
<proteinExistence type="predicted"/>